<feature type="compositionally biased region" description="Polar residues" evidence="1">
    <location>
        <begin position="89"/>
        <end position="99"/>
    </location>
</feature>
<keyword evidence="3" id="KW-1185">Reference proteome</keyword>
<dbReference type="EMBL" id="BPLQ01008534">
    <property type="protein sequence ID" value="GIY38010.1"/>
    <property type="molecule type" value="Genomic_DNA"/>
</dbReference>
<feature type="compositionally biased region" description="Basic and acidic residues" evidence="1">
    <location>
        <begin position="1"/>
        <end position="10"/>
    </location>
</feature>
<comment type="caution">
    <text evidence="2">The sequence shown here is derived from an EMBL/GenBank/DDBJ whole genome shotgun (WGS) entry which is preliminary data.</text>
</comment>
<dbReference type="Proteomes" id="UP001054837">
    <property type="component" value="Unassembled WGS sequence"/>
</dbReference>
<dbReference type="AlphaFoldDB" id="A0AAV4SV95"/>
<name>A0AAV4SV95_9ARAC</name>
<sequence length="99" mass="11345">MKWGKNEFHERKTHGYIRGQSSVPNRVPDDESLRAGSTLETLRRGTQRIREPSHSTPSQEGKVVVPSYNLVRWAGRFTSSFHSKKSTHNSRSSYTTKDI</sequence>
<accession>A0AAV4SV95</accession>
<evidence type="ECO:0000313" key="2">
    <source>
        <dbReference type="EMBL" id="GIY38010.1"/>
    </source>
</evidence>
<protein>
    <submittedName>
        <fullName evidence="2">Uncharacterized protein</fullName>
    </submittedName>
</protein>
<gene>
    <name evidence="2" type="ORF">CDAR_391191</name>
</gene>
<reference evidence="2 3" key="1">
    <citation type="submission" date="2021-06" db="EMBL/GenBank/DDBJ databases">
        <title>Caerostris darwini draft genome.</title>
        <authorList>
            <person name="Kono N."/>
            <person name="Arakawa K."/>
        </authorList>
    </citation>
    <scope>NUCLEOTIDE SEQUENCE [LARGE SCALE GENOMIC DNA]</scope>
</reference>
<feature type="region of interest" description="Disordered" evidence="1">
    <location>
        <begin position="79"/>
        <end position="99"/>
    </location>
</feature>
<evidence type="ECO:0000256" key="1">
    <source>
        <dbReference type="SAM" id="MobiDB-lite"/>
    </source>
</evidence>
<evidence type="ECO:0000313" key="3">
    <source>
        <dbReference type="Proteomes" id="UP001054837"/>
    </source>
</evidence>
<organism evidence="2 3">
    <name type="scientific">Caerostris darwini</name>
    <dbReference type="NCBI Taxonomy" id="1538125"/>
    <lineage>
        <taxon>Eukaryota</taxon>
        <taxon>Metazoa</taxon>
        <taxon>Ecdysozoa</taxon>
        <taxon>Arthropoda</taxon>
        <taxon>Chelicerata</taxon>
        <taxon>Arachnida</taxon>
        <taxon>Araneae</taxon>
        <taxon>Araneomorphae</taxon>
        <taxon>Entelegynae</taxon>
        <taxon>Araneoidea</taxon>
        <taxon>Araneidae</taxon>
        <taxon>Caerostris</taxon>
    </lineage>
</organism>
<proteinExistence type="predicted"/>
<feature type="region of interest" description="Disordered" evidence="1">
    <location>
        <begin position="1"/>
        <end position="61"/>
    </location>
</feature>